<protein>
    <submittedName>
        <fullName evidence="1">Uncharacterized protein</fullName>
    </submittedName>
</protein>
<dbReference type="Proteomes" id="UP000828390">
    <property type="component" value="Unassembled WGS sequence"/>
</dbReference>
<keyword evidence="2" id="KW-1185">Reference proteome</keyword>
<proteinExistence type="predicted"/>
<gene>
    <name evidence="1" type="ORF">DPMN_136594</name>
</gene>
<organism evidence="1 2">
    <name type="scientific">Dreissena polymorpha</name>
    <name type="common">Zebra mussel</name>
    <name type="synonym">Mytilus polymorpha</name>
    <dbReference type="NCBI Taxonomy" id="45954"/>
    <lineage>
        <taxon>Eukaryota</taxon>
        <taxon>Metazoa</taxon>
        <taxon>Spiralia</taxon>
        <taxon>Lophotrochozoa</taxon>
        <taxon>Mollusca</taxon>
        <taxon>Bivalvia</taxon>
        <taxon>Autobranchia</taxon>
        <taxon>Heteroconchia</taxon>
        <taxon>Euheterodonta</taxon>
        <taxon>Imparidentia</taxon>
        <taxon>Neoheterodontei</taxon>
        <taxon>Myida</taxon>
        <taxon>Dreissenoidea</taxon>
        <taxon>Dreissenidae</taxon>
        <taxon>Dreissena</taxon>
    </lineage>
</organism>
<reference evidence="1" key="2">
    <citation type="submission" date="2020-11" db="EMBL/GenBank/DDBJ databases">
        <authorList>
            <person name="McCartney M.A."/>
            <person name="Auch B."/>
            <person name="Kono T."/>
            <person name="Mallez S."/>
            <person name="Becker A."/>
            <person name="Gohl D.M."/>
            <person name="Silverstein K.A.T."/>
            <person name="Koren S."/>
            <person name="Bechman K.B."/>
            <person name="Herman A."/>
            <person name="Abrahante J.E."/>
            <person name="Garbe J."/>
        </authorList>
    </citation>
    <scope>NUCLEOTIDE SEQUENCE</scope>
    <source>
        <strain evidence="1">Duluth1</strain>
        <tissue evidence="1">Whole animal</tissue>
    </source>
</reference>
<comment type="caution">
    <text evidence="1">The sequence shown here is derived from an EMBL/GenBank/DDBJ whole genome shotgun (WGS) entry which is preliminary data.</text>
</comment>
<reference evidence="1" key="1">
    <citation type="journal article" date="2019" name="bioRxiv">
        <title>The Genome of the Zebra Mussel, Dreissena polymorpha: A Resource for Invasive Species Research.</title>
        <authorList>
            <person name="McCartney M.A."/>
            <person name="Auch B."/>
            <person name="Kono T."/>
            <person name="Mallez S."/>
            <person name="Zhang Y."/>
            <person name="Obille A."/>
            <person name="Becker A."/>
            <person name="Abrahante J.E."/>
            <person name="Garbe J."/>
            <person name="Badalamenti J.P."/>
            <person name="Herman A."/>
            <person name="Mangelson H."/>
            <person name="Liachko I."/>
            <person name="Sullivan S."/>
            <person name="Sone E.D."/>
            <person name="Koren S."/>
            <person name="Silverstein K.A.T."/>
            <person name="Beckman K.B."/>
            <person name="Gohl D.M."/>
        </authorList>
    </citation>
    <scope>NUCLEOTIDE SEQUENCE</scope>
    <source>
        <strain evidence="1">Duluth1</strain>
        <tissue evidence="1">Whole animal</tissue>
    </source>
</reference>
<evidence type="ECO:0000313" key="2">
    <source>
        <dbReference type="Proteomes" id="UP000828390"/>
    </source>
</evidence>
<dbReference type="EMBL" id="JAIWYP010000006">
    <property type="protein sequence ID" value="KAH3808241.1"/>
    <property type="molecule type" value="Genomic_DNA"/>
</dbReference>
<sequence>MAPNEVDALDGHGDAAVEKDVEDLLALLRVRLEHAPPELSERVDQVLGFVKNMSREYNGRLFHNLCCLEKLCSKC</sequence>
<name>A0A9D4G3L9_DREPO</name>
<accession>A0A9D4G3L9</accession>
<evidence type="ECO:0000313" key="1">
    <source>
        <dbReference type="EMBL" id="KAH3808241.1"/>
    </source>
</evidence>
<dbReference type="AlphaFoldDB" id="A0A9D4G3L9"/>